<protein>
    <submittedName>
        <fullName evidence="2">Uncharacterized protein</fullName>
    </submittedName>
</protein>
<organism evidence="2 3">
    <name type="scientific">Xylaria bambusicola</name>
    <dbReference type="NCBI Taxonomy" id="326684"/>
    <lineage>
        <taxon>Eukaryota</taxon>
        <taxon>Fungi</taxon>
        <taxon>Dikarya</taxon>
        <taxon>Ascomycota</taxon>
        <taxon>Pezizomycotina</taxon>
        <taxon>Sordariomycetes</taxon>
        <taxon>Xylariomycetidae</taxon>
        <taxon>Xylariales</taxon>
        <taxon>Xylariaceae</taxon>
        <taxon>Xylaria</taxon>
    </lineage>
</organism>
<comment type="caution">
    <text evidence="2">The sequence shown here is derived from an EMBL/GenBank/DDBJ whole genome shotgun (WGS) entry which is preliminary data.</text>
</comment>
<reference evidence="2 3" key="1">
    <citation type="submission" date="2023-10" db="EMBL/GenBank/DDBJ databases">
        <title>Draft genome sequence of Xylaria bambusicola isolate GMP-LS, the root and basal stem rot pathogen of sugarcane in Indonesia.</title>
        <authorList>
            <person name="Selvaraj P."/>
            <person name="Muralishankar V."/>
            <person name="Muruganantham S."/>
            <person name="Sp S."/>
            <person name="Haryani S."/>
            <person name="Lau K.J.X."/>
            <person name="Naqvi N.I."/>
        </authorList>
    </citation>
    <scope>NUCLEOTIDE SEQUENCE [LARGE SCALE GENOMIC DNA]</scope>
    <source>
        <strain evidence="2">GMP-LS</strain>
    </source>
</reference>
<evidence type="ECO:0000313" key="2">
    <source>
        <dbReference type="EMBL" id="KAK5633086.1"/>
    </source>
</evidence>
<gene>
    <name evidence="2" type="ORF">RRF57_008800</name>
</gene>
<dbReference type="AlphaFoldDB" id="A0AAN7UVX0"/>
<feature type="compositionally biased region" description="Polar residues" evidence="1">
    <location>
        <begin position="10"/>
        <end position="25"/>
    </location>
</feature>
<evidence type="ECO:0000256" key="1">
    <source>
        <dbReference type="SAM" id="MobiDB-lite"/>
    </source>
</evidence>
<dbReference type="PANTHER" id="PTHR37988">
    <property type="entry name" value="UPF0592 MEMBRANE PROTEIN C7D4.03C"/>
    <property type="match status" value="1"/>
</dbReference>
<accession>A0AAN7UVX0</accession>
<feature type="region of interest" description="Disordered" evidence="1">
    <location>
        <begin position="1"/>
        <end position="25"/>
    </location>
</feature>
<proteinExistence type="predicted"/>
<dbReference type="EMBL" id="JAWHQM010000029">
    <property type="protein sequence ID" value="KAK5633086.1"/>
    <property type="molecule type" value="Genomic_DNA"/>
</dbReference>
<dbReference type="Proteomes" id="UP001305414">
    <property type="component" value="Unassembled WGS sequence"/>
</dbReference>
<evidence type="ECO:0000313" key="3">
    <source>
        <dbReference type="Proteomes" id="UP001305414"/>
    </source>
</evidence>
<name>A0AAN7UVX0_9PEZI</name>
<keyword evidence="3" id="KW-1185">Reference proteome</keyword>
<dbReference type="PANTHER" id="PTHR37988:SF1">
    <property type="entry name" value="UPF0592 MEMBRANE PROTEIN C7D4.03C"/>
    <property type="match status" value="1"/>
</dbReference>
<sequence>MSGAPPTDFDSINTSNLNPEPTGTTNTKKTWFIFNKIFSPTTNVDDNNNLETLRRETAAARTSFARPPRISTHVISPTNSDTDSIGSSPTFEATRYLFKFMLSWNNAGTMPPPNRILTRPRLPNPAQSWVIMKGQGSSPPPIAGRPAPTRAVSGSALPGLVDSARNAGISEIPTSPSTSPTTLDGRNSIGQFSFTDLHEDDMPLRAAAGLSKENLVNPVKPIGIFARSVKYAGRALAEWSLVVAECNSFVERRREEGVLGLQDVEVPALGVEGFRKISG</sequence>